<dbReference type="Gene3D" id="1.10.533.10">
    <property type="entry name" value="Death Domain, Fas"/>
    <property type="match status" value="1"/>
</dbReference>
<feature type="compositionally biased region" description="Polar residues" evidence="2">
    <location>
        <begin position="415"/>
        <end position="424"/>
    </location>
</feature>
<feature type="compositionally biased region" description="Basic and acidic residues" evidence="2">
    <location>
        <begin position="398"/>
        <end position="408"/>
    </location>
</feature>
<dbReference type="EMBL" id="CALNXI010001856">
    <property type="protein sequence ID" value="CAH3178443.1"/>
    <property type="molecule type" value="Genomic_DNA"/>
</dbReference>
<dbReference type="InterPro" id="IPR016729">
    <property type="entry name" value="FADD"/>
</dbReference>
<feature type="region of interest" description="Disordered" evidence="2">
    <location>
        <begin position="305"/>
        <end position="326"/>
    </location>
</feature>
<dbReference type="PANTHER" id="PTHR15077">
    <property type="entry name" value="FAS-ASSOCIATING DEATH DOMAIN-CONTAINING PROTEIN FADD"/>
    <property type="match status" value="1"/>
</dbReference>
<evidence type="ECO:0000313" key="4">
    <source>
        <dbReference type="EMBL" id="CAH3178443.1"/>
    </source>
</evidence>
<dbReference type="CDD" id="cd01670">
    <property type="entry name" value="Death"/>
    <property type="match status" value="1"/>
</dbReference>
<feature type="coiled-coil region" evidence="1">
    <location>
        <begin position="93"/>
        <end position="194"/>
    </location>
</feature>
<dbReference type="InterPro" id="IPR011029">
    <property type="entry name" value="DEATH-like_dom_sf"/>
</dbReference>
<accession>A0ABN8RJW7</accession>
<organism evidence="4 5">
    <name type="scientific">Porites evermanni</name>
    <dbReference type="NCBI Taxonomy" id="104178"/>
    <lineage>
        <taxon>Eukaryota</taxon>
        <taxon>Metazoa</taxon>
        <taxon>Cnidaria</taxon>
        <taxon>Anthozoa</taxon>
        <taxon>Hexacorallia</taxon>
        <taxon>Scleractinia</taxon>
        <taxon>Fungiina</taxon>
        <taxon>Poritidae</taxon>
        <taxon>Porites</taxon>
    </lineage>
</organism>
<dbReference type="SUPFAM" id="SSF47986">
    <property type="entry name" value="DEATH domain"/>
    <property type="match status" value="1"/>
</dbReference>
<dbReference type="PANTHER" id="PTHR15077:SF9">
    <property type="entry name" value="C-TERMINAL OF ROC (COR) DOMAIN-CONTAINING PROTEIN"/>
    <property type="match status" value="1"/>
</dbReference>
<evidence type="ECO:0000259" key="3">
    <source>
        <dbReference type="PROSITE" id="PS50017"/>
    </source>
</evidence>
<feature type="compositionally biased region" description="Basic and acidic residues" evidence="2">
    <location>
        <begin position="313"/>
        <end position="326"/>
    </location>
</feature>
<comment type="caution">
    <text evidence="4">The sequence shown here is derived from an EMBL/GenBank/DDBJ whole genome shotgun (WGS) entry which is preliminary data.</text>
</comment>
<evidence type="ECO:0000313" key="5">
    <source>
        <dbReference type="Proteomes" id="UP001159427"/>
    </source>
</evidence>
<proteinExistence type="predicted"/>
<protein>
    <recommendedName>
        <fullName evidence="3">Death domain-containing protein</fullName>
    </recommendedName>
</protein>
<dbReference type="InterPro" id="IPR000488">
    <property type="entry name" value="Death_dom"/>
</dbReference>
<sequence length="446" mass="51337">MSESDIHNYKLPYGIGVKWKDLARALGYFEPCIDAIEEEKCHCPKECCIKVLVLWMNREGDEATAARLADALMRIGLKNLADILIYPIDPSQINAFEKEIREMKSQLVSLEAKGSRMSARIKELEEEGSIMSTRIEELEEENQQLRATVEIKDRGEREQEISQVEQVYRTGNKSEELEEQLLIARQSSQEKEEEEGAFFSDADQADREHRIGAQLKNINEQLNTYVTSPLQTPVVKQDQLRLAVRLDLLIRLSENLQELYTETQGMISEAVKCNEGLRRDYYDLAYHGLRAEHFDLVHRVEDLESAQEDMSEEERKEYERLQSYQKDRQRQVEALDKVWRHLFSPVGRLPKTTASDPTGSKSRGCKKVLRLTDPSYLLKKLKLREETDTGAEAPSTSNDEKPEEDSRLMRKKRSSVGNALQSIQSRKKEGGEKQSSSVPYMLMRDG</sequence>
<feature type="domain" description="Death" evidence="3">
    <location>
        <begin position="15"/>
        <end position="88"/>
    </location>
</feature>
<reference evidence="4 5" key="1">
    <citation type="submission" date="2022-05" db="EMBL/GenBank/DDBJ databases">
        <authorList>
            <consortium name="Genoscope - CEA"/>
            <person name="William W."/>
        </authorList>
    </citation>
    <scope>NUCLEOTIDE SEQUENCE [LARGE SCALE GENOMIC DNA]</scope>
</reference>
<feature type="region of interest" description="Disordered" evidence="2">
    <location>
        <begin position="382"/>
        <end position="446"/>
    </location>
</feature>
<evidence type="ECO:0000256" key="1">
    <source>
        <dbReference type="SAM" id="Coils"/>
    </source>
</evidence>
<gene>
    <name evidence="4" type="ORF">PEVE_00011768</name>
</gene>
<dbReference type="PROSITE" id="PS50017">
    <property type="entry name" value="DEATH_DOMAIN"/>
    <property type="match status" value="1"/>
</dbReference>
<keyword evidence="1" id="KW-0175">Coiled coil</keyword>
<dbReference type="Pfam" id="PF00531">
    <property type="entry name" value="Death"/>
    <property type="match status" value="1"/>
</dbReference>
<dbReference type="Proteomes" id="UP001159427">
    <property type="component" value="Unassembled WGS sequence"/>
</dbReference>
<name>A0ABN8RJW7_9CNID</name>
<keyword evidence="5" id="KW-1185">Reference proteome</keyword>
<evidence type="ECO:0000256" key="2">
    <source>
        <dbReference type="SAM" id="MobiDB-lite"/>
    </source>
</evidence>